<reference evidence="2" key="2">
    <citation type="submission" date="2015-01" db="EMBL/GenBank/DDBJ databases">
        <title>Evolutionary Origins and Diversification of the Mycorrhizal Mutualists.</title>
        <authorList>
            <consortium name="DOE Joint Genome Institute"/>
            <consortium name="Mycorrhizal Genomics Consortium"/>
            <person name="Kohler A."/>
            <person name="Kuo A."/>
            <person name="Nagy L.G."/>
            <person name="Floudas D."/>
            <person name="Copeland A."/>
            <person name="Barry K.W."/>
            <person name="Cichocki N."/>
            <person name="Veneault-Fourrey C."/>
            <person name="LaButti K."/>
            <person name="Lindquist E.A."/>
            <person name="Lipzen A."/>
            <person name="Lundell T."/>
            <person name="Morin E."/>
            <person name="Murat C."/>
            <person name="Riley R."/>
            <person name="Ohm R."/>
            <person name="Sun H."/>
            <person name="Tunlid A."/>
            <person name="Henrissat B."/>
            <person name="Grigoriev I.V."/>
            <person name="Hibbett D.S."/>
            <person name="Martin F."/>
        </authorList>
    </citation>
    <scope>NUCLEOTIDE SEQUENCE [LARGE SCALE GENOMIC DNA]</scope>
    <source>
        <strain evidence="2">MAFF 305830</strain>
    </source>
</reference>
<dbReference type="Pfam" id="PF00657">
    <property type="entry name" value="Lipase_GDSL"/>
    <property type="match status" value="1"/>
</dbReference>
<sequence length="289" mass="31716">GALTIPNFIKHYNPAATGGSKGSNGFPEICFGFICLPGSLGWNESVDQLNSAQTGALASNLPHQVNDYLIPQVKKRRIPSEKFKYINLQIGSNDLCWLCAQASIGIGPGSADDFEDNIRETLEALRAAIPNTLVNLLAVFKVSDIFELTLNQPYCSKLLPIVPHKNLECACSLLGGKIGEATRDQMDQLTNQYNERLLKIVKEYQTARYPGFAVVWQPPVVALGSYPIEALSDVDCFHPSLKAHELLASGIWNRMVAAKEDKGVAVTWTTTPTIRCLQESDRILTNTLL</sequence>
<reference evidence="1 2" key="1">
    <citation type="submission" date="2014-04" db="EMBL/GenBank/DDBJ databases">
        <authorList>
            <consortium name="DOE Joint Genome Institute"/>
            <person name="Kuo A."/>
            <person name="Zuccaro A."/>
            <person name="Kohler A."/>
            <person name="Nagy L.G."/>
            <person name="Floudas D."/>
            <person name="Copeland A."/>
            <person name="Barry K.W."/>
            <person name="Cichocki N."/>
            <person name="Veneault-Fourrey C."/>
            <person name="LaButti K."/>
            <person name="Lindquist E.A."/>
            <person name="Lipzen A."/>
            <person name="Lundell T."/>
            <person name="Morin E."/>
            <person name="Murat C."/>
            <person name="Sun H."/>
            <person name="Tunlid A."/>
            <person name="Henrissat B."/>
            <person name="Grigoriev I.V."/>
            <person name="Hibbett D.S."/>
            <person name="Martin F."/>
            <person name="Nordberg H.P."/>
            <person name="Cantor M.N."/>
            <person name="Hua S.X."/>
        </authorList>
    </citation>
    <scope>NUCLEOTIDE SEQUENCE [LARGE SCALE GENOMIC DNA]</scope>
    <source>
        <strain evidence="1 2">MAFF 305830</strain>
    </source>
</reference>
<protein>
    <recommendedName>
        <fullName evidence="3">Carbohydrate esterase family 16 protein</fullName>
    </recommendedName>
</protein>
<dbReference type="SUPFAM" id="SSF52266">
    <property type="entry name" value="SGNH hydrolase"/>
    <property type="match status" value="1"/>
</dbReference>
<dbReference type="InterPro" id="IPR001087">
    <property type="entry name" value="GDSL"/>
</dbReference>
<feature type="non-terminal residue" evidence="1">
    <location>
        <position position="1"/>
    </location>
</feature>
<dbReference type="STRING" id="933852.A0A0C3AIU1"/>
<keyword evidence="2" id="KW-1185">Reference proteome</keyword>
<dbReference type="EMBL" id="KN824323">
    <property type="protein sequence ID" value="KIM24545.1"/>
    <property type="molecule type" value="Genomic_DNA"/>
</dbReference>
<dbReference type="AlphaFoldDB" id="A0A0C3AIU1"/>
<organism evidence="1 2">
    <name type="scientific">Serendipita vermifera MAFF 305830</name>
    <dbReference type="NCBI Taxonomy" id="933852"/>
    <lineage>
        <taxon>Eukaryota</taxon>
        <taxon>Fungi</taxon>
        <taxon>Dikarya</taxon>
        <taxon>Basidiomycota</taxon>
        <taxon>Agaricomycotina</taxon>
        <taxon>Agaricomycetes</taxon>
        <taxon>Sebacinales</taxon>
        <taxon>Serendipitaceae</taxon>
        <taxon>Serendipita</taxon>
    </lineage>
</organism>
<dbReference type="PANTHER" id="PTHR21325:SF31">
    <property type="entry name" value="GH22081P-RELATED"/>
    <property type="match status" value="1"/>
</dbReference>
<proteinExistence type="predicted"/>
<dbReference type="GO" id="GO:0006644">
    <property type="term" value="P:phospholipid metabolic process"/>
    <property type="evidence" value="ECO:0007669"/>
    <property type="project" value="TreeGrafter"/>
</dbReference>
<evidence type="ECO:0000313" key="2">
    <source>
        <dbReference type="Proteomes" id="UP000054097"/>
    </source>
</evidence>
<accession>A0A0C3AIU1</accession>
<dbReference type="HOGENOM" id="CLU_063298_0_0_1"/>
<gene>
    <name evidence="1" type="ORF">M408DRAFT_75896</name>
</gene>
<dbReference type="OrthoDB" id="10265800at2759"/>
<evidence type="ECO:0008006" key="3">
    <source>
        <dbReference type="Google" id="ProtNLM"/>
    </source>
</evidence>
<dbReference type="PANTHER" id="PTHR21325">
    <property type="entry name" value="PHOSPHOLIPASE B, PLB1"/>
    <property type="match status" value="1"/>
</dbReference>
<dbReference type="InterPro" id="IPR036514">
    <property type="entry name" value="SGNH_hydro_sf"/>
</dbReference>
<evidence type="ECO:0000313" key="1">
    <source>
        <dbReference type="EMBL" id="KIM24545.1"/>
    </source>
</evidence>
<name>A0A0C3AIU1_SERVB</name>
<dbReference type="InterPro" id="IPR038885">
    <property type="entry name" value="PLB1"/>
</dbReference>
<dbReference type="Proteomes" id="UP000054097">
    <property type="component" value="Unassembled WGS sequence"/>
</dbReference>
<dbReference type="Gene3D" id="3.40.50.1110">
    <property type="entry name" value="SGNH hydrolase"/>
    <property type="match status" value="1"/>
</dbReference>
<dbReference type="GO" id="GO:0004620">
    <property type="term" value="F:phospholipase activity"/>
    <property type="evidence" value="ECO:0007669"/>
    <property type="project" value="InterPro"/>
</dbReference>